<comment type="caution">
    <text evidence="2">The sequence shown here is derived from an EMBL/GenBank/DDBJ whole genome shotgun (WGS) entry which is preliminary data.</text>
</comment>
<gene>
    <name evidence="2" type="ORF">Tco_0749045</name>
</gene>
<feature type="compositionally biased region" description="Acidic residues" evidence="1">
    <location>
        <begin position="11"/>
        <end position="32"/>
    </location>
</feature>
<evidence type="ECO:0000313" key="3">
    <source>
        <dbReference type="Proteomes" id="UP001151760"/>
    </source>
</evidence>
<organism evidence="2 3">
    <name type="scientific">Tanacetum coccineum</name>
    <dbReference type="NCBI Taxonomy" id="301880"/>
    <lineage>
        <taxon>Eukaryota</taxon>
        <taxon>Viridiplantae</taxon>
        <taxon>Streptophyta</taxon>
        <taxon>Embryophyta</taxon>
        <taxon>Tracheophyta</taxon>
        <taxon>Spermatophyta</taxon>
        <taxon>Magnoliopsida</taxon>
        <taxon>eudicotyledons</taxon>
        <taxon>Gunneridae</taxon>
        <taxon>Pentapetalae</taxon>
        <taxon>asterids</taxon>
        <taxon>campanulids</taxon>
        <taxon>Asterales</taxon>
        <taxon>Asteraceae</taxon>
        <taxon>Asteroideae</taxon>
        <taxon>Anthemideae</taxon>
        <taxon>Anthemidinae</taxon>
        <taxon>Tanacetum</taxon>
    </lineage>
</organism>
<name>A0ABQ4YXA5_9ASTR</name>
<keyword evidence="3" id="KW-1185">Reference proteome</keyword>
<protein>
    <submittedName>
        <fullName evidence="2">Uncharacterized protein</fullName>
    </submittedName>
</protein>
<proteinExistence type="predicted"/>
<evidence type="ECO:0000256" key="1">
    <source>
        <dbReference type="SAM" id="MobiDB-lite"/>
    </source>
</evidence>
<dbReference type="EMBL" id="BQNB010010829">
    <property type="protein sequence ID" value="GJS82504.1"/>
    <property type="molecule type" value="Genomic_DNA"/>
</dbReference>
<reference evidence="2" key="1">
    <citation type="journal article" date="2022" name="Int. J. Mol. Sci.">
        <title>Draft Genome of Tanacetum Coccineum: Genomic Comparison of Closely Related Tanacetum-Family Plants.</title>
        <authorList>
            <person name="Yamashiro T."/>
            <person name="Shiraishi A."/>
            <person name="Nakayama K."/>
            <person name="Satake H."/>
        </authorList>
    </citation>
    <scope>NUCLEOTIDE SEQUENCE</scope>
</reference>
<feature type="region of interest" description="Disordered" evidence="1">
    <location>
        <begin position="1"/>
        <end position="40"/>
    </location>
</feature>
<dbReference type="Proteomes" id="UP001151760">
    <property type="component" value="Unassembled WGS sequence"/>
</dbReference>
<evidence type="ECO:0000313" key="2">
    <source>
        <dbReference type="EMBL" id="GJS82504.1"/>
    </source>
</evidence>
<feature type="region of interest" description="Disordered" evidence="1">
    <location>
        <begin position="240"/>
        <end position="267"/>
    </location>
</feature>
<accession>A0ABQ4YXA5</accession>
<sequence>METMMIQFIWDDPDDDEEDKENKDEEDEDEERREDHLAPPNSTVLCNLLFEAASISLPPEAEVERLLAMPNLPPSPPISLSPPSVRECLLGPRYEAGESFTARPTRGRGVDYGFVSTLDAEERQRGSREVGYGIRDTWVDLAEAVLEIAPMTLREVNTRVTELAELHEHDIQDLYAPLEDTQDRDNTDYGGGDLYFPRGLGSFGTSDTAIAAGYSYSDTTPDIRREIGDMQAELLALREQRRRARQPGPYVRVTDHQDASRGANSHI</sequence>
<reference evidence="2" key="2">
    <citation type="submission" date="2022-01" db="EMBL/GenBank/DDBJ databases">
        <authorList>
            <person name="Yamashiro T."/>
            <person name="Shiraishi A."/>
            <person name="Satake H."/>
            <person name="Nakayama K."/>
        </authorList>
    </citation>
    <scope>NUCLEOTIDE SEQUENCE</scope>
</reference>